<dbReference type="Proteomes" id="UP001235712">
    <property type="component" value="Unassembled WGS sequence"/>
</dbReference>
<evidence type="ECO:0000313" key="6">
    <source>
        <dbReference type="Proteomes" id="UP001235712"/>
    </source>
</evidence>
<name>A0ABT9NYV6_9ACTN</name>
<proteinExistence type="inferred from homology"/>
<feature type="transmembrane region" description="Helical" evidence="3">
    <location>
        <begin position="72"/>
        <end position="93"/>
    </location>
</feature>
<dbReference type="Gene3D" id="3.40.50.720">
    <property type="entry name" value="NAD(P)-binding Rossmann-like Domain"/>
    <property type="match status" value="1"/>
</dbReference>
<keyword evidence="3" id="KW-0472">Membrane</keyword>
<protein>
    <submittedName>
        <fullName evidence="5">Lipopolysaccharide/colanic/teichoic acid biosynthesis glycosyltransferase</fullName>
    </submittedName>
</protein>
<feature type="domain" description="Bacterial sugar transferase" evidence="4">
    <location>
        <begin position="302"/>
        <end position="477"/>
    </location>
</feature>
<feature type="region of interest" description="Disordered" evidence="2">
    <location>
        <begin position="418"/>
        <end position="439"/>
    </location>
</feature>
<sequence>MEPGGAGLDELPLTEAIRGEGTGHRTPRHVGRGGRSEPAVFLLRYQRLVIAGDLLAAVLACLLVTLPLDDVSLVLTCALPPAWVTVVAVRGGYERVFLGNGPEEYRRVLSAGVFLFGAAAVLAFALRSETARPYVFLAVPVMTGLGVLVRWRLRCWIAGLRAQGQALQRVLVVGRSGAVVAAIEELDREPEHGLVPVGACVPFVGVEVSHLHDVPVVGDPGRVLEAVEDTGAHVVAVVSHPDLSGQALRKLSWALDERGVQLVVSPGIVEVAGPLVSVHPVAGLGLLRLHRPQADGPRLLGKEVFDRVTAIGLTVVLSPLLLALALAVRLTSRGPVLHRQRRVGAAGCEFTVVSFRCTVIDPERRRADLLAASRGRGVLFKLSRDPLVTPVGRLLRRWSLDGLPQLLNVVRGEMSLVGPRPEAPGQGAPPLKPGLTGLPQAAESSREESMRLGLRYLDNWSMALDLSILWRTLRAVVRGAGAY</sequence>
<dbReference type="InterPro" id="IPR003362">
    <property type="entry name" value="Bact_transf"/>
</dbReference>
<keyword evidence="6" id="KW-1185">Reference proteome</keyword>
<reference evidence="5 6" key="1">
    <citation type="submission" date="2023-07" db="EMBL/GenBank/DDBJ databases">
        <title>Sequencing the genomes of 1000 actinobacteria strains.</title>
        <authorList>
            <person name="Klenk H.-P."/>
        </authorList>
    </citation>
    <scope>NUCLEOTIDE SEQUENCE [LARGE SCALE GENOMIC DNA]</scope>
    <source>
        <strain evidence="5 6">DSM 44388</strain>
    </source>
</reference>
<organism evidence="5 6">
    <name type="scientific">Kineosporia succinea</name>
    <dbReference type="NCBI Taxonomy" id="84632"/>
    <lineage>
        <taxon>Bacteria</taxon>
        <taxon>Bacillati</taxon>
        <taxon>Actinomycetota</taxon>
        <taxon>Actinomycetes</taxon>
        <taxon>Kineosporiales</taxon>
        <taxon>Kineosporiaceae</taxon>
        <taxon>Kineosporia</taxon>
    </lineage>
</organism>
<dbReference type="EMBL" id="JAUSQZ010000001">
    <property type="protein sequence ID" value="MDP9825606.1"/>
    <property type="molecule type" value="Genomic_DNA"/>
</dbReference>
<evidence type="ECO:0000256" key="2">
    <source>
        <dbReference type="SAM" id="MobiDB-lite"/>
    </source>
</evidence>
<evidence type="ECO:0000256" key="1">
    <source>
        <dbReference type="ARBA" id="ARBA00006464"/>
    </source>
</evidence>
<keyword evidence="3" id="KW-0812">Transmembrane</keyword>
<dbReference type="Pfam" id="PF13727">
    <property type="entry name" value="CoA_binding_3"/>
    <property type="match status" value="1"/>
</dbReference>
<gene>
    <name evidence="5" type="ORF">J2S57_001355</name>
</gene>
<accession>A0ABT9NYV6</accession>
<feature type="transmembrane region" description="Helical" evidence="3">
    <location>
        <begin position="308"/>
        <end position="328"/>
    </location>
</feature>
<keyword evidence="3" id="KW-1133">Transmembrane helix</keyword>
<comment type="similarity">
    <text evidence="1">Belongs to the bacterial sugar transferase family.</text>
</comment>
<evidence type="ECO:0000256" key="3">
    <source>
        <dbReference type="SAM" id="Phobius"/>
    </source>
</evidence>
<feature type="transmembrane region" description="Helical" evidence="3">
    <location>
        <begin position="131"/>
        <end position="151"/>
    </location>
</feature>
<dbReference type="PANTHER" id="PTHR30576">
    <property type="entry name" value="COLANIC BIOSYNTHESIS UDP-GLUCOSE LIPID CARRIER TRANSFERASE"/>
    <property type="match status" value="1"/>
</dbReference>
<feature type="transmembrane region" description="Helical" evidence="3">
    <location>
        <begin position="48"/>
        <end position="66"/>
    </location>
</feature>
<dbReference type="Pfam" id="PF02397">
    <property type="entry name" value="Bac_transf"/>
    <property type="match status" value="1"/>
</dbReference>
<evidence type="ECO:0000259" key="4">
    <source>
        <dbReference type="Pfam" id="PF02397"/>
    </source>
</evidence>
<feature type="transmembrane region" description="Helical" evidence="3">
    <location>
        <begin position="105"/>
        <end position="125"/>
    </location>
</feature>
<dbReference type="PANTHER" id="PTHR30576:SF10">
    <property type="entry name" value="SLL5057 PROTEIN"/>
    <property type="match status" value="1"/>
</dbReference>
<evidence type="ECO:0000313" key="5">
    <source>
        <dbReference type="EMBL" id="MDP9825606.1"/>
    </source>
</evidence>
<comment type="caution">
    <text evidence="5">The sequence shown here is derived from an EMBL/GenBank/DDBJ whole genome shotgun (WGS) entry which is preliminary data.</text>
</comment>
<dbReference type="RefSeq" id="WP_307239566.1">
    <property type="nucleotide sequence ID" value="NZ_JAUSQZ010000001.1"/>
</dbReference>